<organism evidence="2 3">
    <name type="scientific">Corynebacterium timonense</name>
    <dbReference type="NCBI Taxonomy" id="441500"/>
    <lineage>
        <taxon>Bacteria</taxon>
        <taxon>Bacillati</taxon>
        <taxon>Actinomycetota</taxon>
        <taxon>Actinomycetes</taxon>
        <taxon>Mycobacteriales</taxon>
        <taxon>Corynebacteriaceae</taxon>
        <taxon>Corynebacterium</taxon>
    </lineage>
</organism>
<gene>
    <name evidence="2" type="ORF">SAMN04488539_0910</name>
</gene>
<evidence type="ECO:0000256" key="1">
    <source>
        <dbReference type="SAM" id="Phobius"/>
    </source>
</evidence>
<name>A0A1H1P221_9CORY</name>
<dbReference type="Proteomes" id="UP000182237">
    <property type="component" value="Chromosome I"/>
</dbReference>
<keyword evidence="3" id="KW-1185">Reference proteome</keyword>
<proteinExistence type="predicted"/>
<keyword evidence="1" id="KW-0472">Membrane</keyword>
<keyword evidence="1" id="KW-0812">Transmembrane</keyword>
<evidence type="ECO:0000313" key="3">
    <source>
        <dbReference type="Proteomes" id="UP000182237"/>
    </source>
</evidence>
<sequence>MIPAGIDMPDLATQLEEDGIAFTAPHPATAPLEAHLEATLNAIDIDAIAPIGVVVVEHTPERLADLRDVAQDLALATDYETVVVRSPGGAGIVSEHLTRAEIESGQRAMLAEQDYGEGLRAFVSEASSVAIPWGVVAVAIALVIAVVCGATFARARSVVKR</sequence>
<feature type="transmembrane region" description="Helical" evidence="1">
    <location>
        <begin position="130"/>
        <end position="153"/>
    </location>
</feature>
<dbReference type="RefSeq" id="WP_019194620.1">
    <property type="nucleotide sequence ID" value="NZ_LT629765.1"/>
</dbReference>
<evidence type="ECO:0000313" key="2">
    <source>
        <dbReference type="EMBL" id="SDS05232.1"/>
    </source>
</evidence>
<dbReference type="eggNOG" id="ENOG5031GYN">
    <property type="taxonomic scope" value="Bacteria"/>
</dbReference>
<keyword evidence="1" id="KW-1133">Transmembrane helix</keyword>
<dbReference type="EMBL" id="LT629765">
    <property type="protein sequence ID" value="SDS05232.1"/>
    <property type="molecule type" value="Genomic_DNA"/>
</dbReference>
<dbReference type="AlphaFoldDB" id="A0A1H1P221"/>
<dbReference type="Pfam" id="PF20381">
    <property type="entry name" value="Rv1476"/>
    <property type="match status" value="1"/>
</dbReference>
<dbReference type="STRING" id="1203190.GCA_000312345_01821"/>
<dbReference type="OrthoDB" id="4406842at2"/>
<protein>
    <recommendedName>
        <fullName evidence="4">1-deoxy-D-xylulose-5-phosphate synthase</fullName>
    </recommendedName>
</protein>
<reference evidence="2 3" key="1">
    <citation type="submission" date="2016-10" db="EMBL/GenBank/DDBJ databases">
        <authorList>
            <person name="de Groot N.N."/>
        </authorList>
    </citation>
    <scope>NUCLEOTIDE SEQUENCE [LARGE SCALE GENOMIC DNA]</scope>
    <source>
        <strain evidence="2 3">DSM 45434</strain>
    </source>
</reference>
<evidence type="ECO:0008006" key="4">
    <source>
        <dbReference type="Google" id="ProtNLM"/>
    </source>
</evidence>
<accession>A0A1H1P221</accession>
<dbReference type="InterPro" id="IPR046498">
    <property type="entry name" value="Rv1476-like"/>
</dbReference>